<protein>
    <submittedName>
        <fullName evidence="1">Uncharacterized protein</fullName>
    </submittedName>
</protein>
<name>A0A418WSV8_9PROT</name>
<dbReference type="AlphaFoldDB" id="A0A418WSV8"/>
<gene>
    <name evidence="1" type="ORF">D3874_00350</name>
</gene>
<sequence length="72" mass="7328">MGLAALSACGNSTCDDLKAQATKLAEDAQKLTADTTAAGTDATKLAEIQKRAQELATKGTDLSAKIVAEKCS</sequence>
<evidence type="ECO:0000313" key="2">
    <source>
        <dbReference type="Proteomes" id="UP000284605"/>
    </source>
</evidence>
<keyword evidence="2" id="KW-1185">Reference proteome</keyword>
<dbReference type="EMBL" id="QYUK01000008">
    <property type="protein sequence ID" value="RJF94343.1"/>
    <property type="molecule type" value="Genomic_DNA"/>
</dbReference>
<accession>A0A418WSV8</accession>
<evidence type="ECO:0000313" key="1">
    <source>
        <dbReference type="EMBL" id="RJF94343.1"/>
    </source>
</evidence>
<organism evidence="1 2">
    <name type="scientific">Oleomonas cavernae</name>
    <dbReference type="NCBI Taxonomy" id="2320859"/>
    <lineage>
        <taxon>Bacteria</taxon>
        <taxon>Pseudomonadati</taxon>
        <taxon>Pseudomonadota</taxon>
        <taxon>Alphaproteobacteria</taxon>
        <taxon>Acetobacterales</taxon>
        <taxon>Acetobacteraceae</taxon>
        <taxon>Oleomonas</taxon>
    </lineage>
</organism>
<comment type="caution">
    <text evidence="1">The sequence shown here is derived from an EMBL/GenBank/DDBJ whole genome shotgun (WGS) entry which is preliminary data.</text>
</comment>
<dbReference type="Proteomes" id="UP000284605">
    <property type="component" value="Unassembled WGS sequence"/>
</dbReference>
<reference evidence="1 2" key="1">
    <citation type="submission" date="2018-09" db="EMBL/GenBank/DDBJ databases">
        <authorList>
            <person name="Zhu H."/>
        </authorList>
    </citation>
    <scope>NUCLEOTIDE SEQUENCE [LARGE SCALE GENOMIC DNA]</scope>
    <source>
        <strain evidence="1 2">K1W22B-8</strain>
    </source>
</reference>
<proteinExistence type="predicted"/>